<organism evidence="1 2">
    <name type="scientific">Leptobrachium leishanense</name>
    <name type="common">Leishan spiny toad</name>
    <dbReference type="NCBI Taxonomy" id="445787"/>
    <lineage>
        <taxon>Eukaryota</taxon>
        <taxon>Metazoa</taxon>
        <taxon>Chordata</taxon>
        <taxon>Craniata</taxon>
        <taxon>Vertebrata</taxon>
        <taxon>Euteleostomi</taxon>
        <taxon>Amphibia</taxon>
        <taxon>Batrachia</taxon>
        <taxon>Anura</taxon>
        <taxon>Pelobatoidea</taxon>
        <taxon>Megophryidae</taxon>
        <taxon>Leptobrachium</taxon>
    </lineage>
</organism>
<name>A0A8C5QSQ5_9ANUR</name>
<protein>
    <submittedName>
        <fullName evidence="1">Uncharacterized protein</fullName>
    </submittedName>
</protein>
<dbReference type="AlphaFoldDB" id="A0A8C5QSQ5"/>
<proteinExistence type="predicted"/>
<dbReference type="Ensembl" id="ENSLLET00000042658.1">
    <property type="protein sequence ID" value="ENSLLEP00000041002.1"/>
    <property type="gene ID" value="ENSLLEG00000026090.1"/>
</dbReference>
<keyword evidence="2" id="KW-1185">Reference proteome</keyword>
<sequence length="77" mass="8886">GRSFHRTGASCEKSWSELIVHLEAEQAEVNYRPQWDLEEVLQSLDVSGHSGYSVNSNLLDASLLHFLYTLTHYIWHL</sequence>
<dbReference type="Proteomes" id="UP000694569">
    <property type="component" value="Unplaced"/>
</dbReference>
<evidence type="ECO:0000313" key="1">
    <source>
        <dbReference type="Ensembl" id="ENSLLEP00000041002.1"/>
    </source>
</evidence>
<accession>A0A8C5QSQ5</accession>
<evidence type="ECO:0000313" key="2">
    <source>
        <dbReference type="Proteomes" id="UP000694569"/>
    </source>
</evidence>
<reference evidence="1" key="1">
    <citation type="submission" date="2025-08" db="UniProtKB">
        <authorList>
            <consortium name="Ensembl"/>
        </authorList>
    </citation>
    <scope>IDENTIFICATION</scope>
</reference>
<reference evidence="1" key="2">
    <citation type="submission" date="2025-09" db="UniProtKB">
        <authorList>
            <consortium name="Ensembl"/>
        </authorList>
    </citation>
    <scope>IDENTIFICATION</scope>
</reference>